<feature type="region of interest" description="Disordered" evidence="1">
    <location>
        <begin position="1"/>
        <end position="26"/>
    </location>
</feature>
<proteinExistence type="predicted"/>
<dbReference type="Proteomes" id="UP000297597">
    <property type="component" value="Unassembled WGS sequence"/>
</dbReference>
<reference evidence="2 3" key="1">
    <citation type="journal article" date="2018" name="Environ. Microbiol.">
        <title>Novel energy conservation strategies and behaviour of Pelotomaculum schinkii driving syntrophic propionate catabolism.</title>
        <authorList>
            <person name="Hidalgo-Ahumada C.A.P."/>
            <person name="Nobu M.K."/>
            <person name="Narihiro T."/>
            <person name="Tamaki H."/>
            <person name="Liu W.T."/>
            <person name="Kamagata Y."/>
            <person name="Stams A.J.M."/>
            <person name="Imachi H."/>
            <person name="Sousa D.Z."/>
        </authorList>
    </citation>
    <scope>NUCLEOTIDE SEQUENCE [LARGE SCALE GENOMIC DNA]</scope>
    <source>
        <strain evidence="2 3">MGP</strain>
    </source>
</reference>
<dbReference type="AlphaFoldDB" id="A0A4Y7RR73"/>
<evidence type="ECO:0000313" key="3">
    <source>
        <dbReference type="Proteomes" id="UP000297597"/>
    </source>
</evidence>
<comment type="caution">
    <text evidence="2">The sequence shown here is derived from an EMBL/GenBank/DDBJ whole genome shotgun (WGS) entry which is preliminary data.</text>
</comment>
<protein>
    <submittedName>
        <fullName evidence="2">Uncharacterized protein</fullName>
    </submittedName>
</protein>
<organism evidence="2 3">
    <name type="scientific">Pelotomaculum propionicicum</name>
    <dbReference type="NCBI Taxonomy" id="258475"/>
    <lineage>
        <taxon>Bacteria</taxon>
        <taxon>Bacillati</taxon>
        <taxon>Bacillota</taxon>
        <taxon>Clostridia</taxon>
        <taxon>Eubacteriales</taxon>
        <taxon>Desulfotomaculaceae</taxon>
        <taxon>Pelotomaculum</taxon>
    </lineage>
</organism>
<evidence type="ECO:0000256" key="1">
    <source>
        <dbReference type="SAM" id="MobiDB-lite"/>
    </source>
</evidence>
<gene>
    <name evidence="2" type="ORF">Pmgp_01704</name>
</gene>
<evidence type="ECO:0000313" key="2">
    <source>
        <dbReference type="EMBL" id="TEB11341.1"/>
    </source>
</evidence>
<name>A0A4Y7RR73_9FIRM</name>
<sequence>MTSKQPGMELESKDLYQENPVREKQAEKEGCLPLAVILEILAAEYEEGRQGDALCRAAVRLAEESGEIASYRARWDAAQEESSGSQSIYLFDRRQAMELIRYHQNKGNGEALKKEKEKLIIAEGRLLLGQSPPLKITGDDLKKLEEFIRESGF</sequence>
<keyword evidence="3" id="KW-1185">Reference proteome</keyword>
<feature type="compositionally biased region" description="Basic and acidic residues" evidence="1">
    <location>
        <begin position="10"/>
        <end position="26"/>
    </location>
</feature>
<accession>A0A4Y7RR73</accession>
<dbReference type="EMBL" id="QFFZ01000015">
    <property type="protein sequence ID" value="TEB11341.1"/>
    <property type="molecule type" value="Genomic_DNA"/>
</dbReference>